<evidence type="ECO:0000313" key="7">
    <source>
        <dbReference type="EMBL" id="TDO47411.1"/>
    </source>
</evidence>
<keyword evidence="8" id="KW-1185">Reference proteome</keyword>
<accession>A0A4R6KC08</accession>
<dbReference type="InterPro" id="IPR010998">
    <property type="entry name" value="Integrase_recombinase_N"/>
</dbReference>
<keyword evidence="2" id="KW-0229">DNA integration</keyword>
<dbReference type="Gene3D" id="1.10.150.130">
    <property type="match status" value="1"/>
</dbReference>
<dbReference type="Gene3D" id="1.10.443.10">
    <property type="entry name" value="Intergrase catalytic core"/>
    <property type="match status" value="1"/>
</dbReference>
<dbReference type="Pfam" id="PF14659">
    <property type="entry name" value="Phage_int_SAM_3"/>
    <property type="match status" value="1"/>
</dbReference>
<dbReference type="EMBL" id="SNWQ01000009">
    <property type="protein sequence ID" value="TDO47411.1"/>
    <property type="molecule type" value="Genomic_DNA"/>
</dbReference>
<evidence type="ECO:0000256" key="2">
    <source>
        <dbReference type="ARBA" id="ARBA00022908"/>
    </source>
</evidence>
<name>A0A4R6KC08_9ACTN</name>
<proteinExistence type="inferred from homology"/>
<dbReference type="PANTHER" id="PTHR30629:SF2">
    <property type="entry name" value="PROPHAGE INTEGRASE INTS-RELATED"/>
    <property type="match status" value="1"/>
</dbReference>
<sequence>MAYAERRGTGWRGRYRRPDGTYGSTSGFSTKRAALEAAGDEESRIRHNTWIDPRVAEIRFEDFANQWHAAVTGRLSDNTRVKYRRYLDKQLIPRWGDWPMIGIFNSHFDIETWVTHLHGEYEDSSVASYFGCFSTIMNAAVKARVIPANPCSGIRVTGGEWESEKFVATPLQVLRASMRLYENELGLSGLLFGLLNAYTGGRWGELAGQTRPEYDEVKKAIAVFEPLKEIDGRLFKSGADVTERTDPLLTTARRSRRSKRNARTKSPAGERWVPLPPSIAAIYELFLATRPSESFVFTSLHGKPWYRSNFRQRFWRPAWDGVDADKPSSKRYVPAIMSGFRFHEGRHTHATWLTEDGIPEVARRGRLGHKVKGMGRVYDHVTPEMERQILAALEERWIASVLALEEDERQKLLGRVPVIRDTIKKAQQEAAMLAAKLVGGERFSQISPTGTLGGESSGGRDAS</sequence>
<dbReference type="SUPFAM" id="SSF56349">
    <property type="entry name" value="DNA breaking-rejoining enzymes"/>
    <property type="match status" value="1"/>
</dbReference>
<dbReference type="InterPro" id="IPR011010">
    <property type="entry name" value="DNA_brk_join_enz"/>
</dbReference>
<dbReference type="AlphaFoldDB" id="A0A4R6KC08"/>
<feature type="domain" description="Tyr recombinase" evidence="6">
    <location>
        <begin position="163"/>
        <end position="391"/>
    </location>
</feature>
<organism evidence="7 8">
    <name type="scientific">Kribbella caucasensis</name>
    <dbReference type="NCBI Taxonomy" id="2512215"/>
    <lineage>
        <taxon>Bacteria</taxon>
        <taxon>Bacillati</taxon>
        <taxon>Actinomycetota</taxon>
        <taxon>Actinomycetes</taxon>
        <taxon>Propionibacteriales</taxon>
        <taxon>Kribbellaceae</taxon>
        <taxon>Kribbella</taxon>
    </lineage>
</organism>
<dbReference type="GO" id="GO:0003677">
    <property type="term" value="F:DNA binding"/>
    <property type="evidence" value="ECO:0007669"/>
    <property type="project" value="UniProtKB-KW"/>
</dbReference>
<comment type="caution">
    <text evidence="7">The sequence shown here is derived from an EMBL/GenBank/DDBJ whole genome shotgun (WGS) entry which is preliminary data.</text>
</comment>
<reference evidence="7 8" key="1">
    <citation type="submission" date="2019-03" db="EMBL/GenBank/DDBJ databases">
        <title>Genomic Encyclopedia of Type Strains, Phase III (KMG-III): the genomes of soil and plant-associated and newly described type strains.</title>
        <authorList>
            <person name="Whitman W."/>
        </authorList>
    </citation>
    <scope>NUCLEOTIDE SEQUENCE [LARGE SCALE GENOMIC DNA]</scope>
    <source>
        <strain evidence="7 8">VKM Ac-2527</strain>
    </source>
</reference>
<dbReference type="InterPro" id="IPR013762">
    <property type="entry name" value="Integrase-like_cat_sf"/>
</dbReference>
<dbReference type="Pfam" id="PF00589">
    <property type="entry name" value="Phage_integrase"/>
    <property type="match status" value="1"/>
</dbReference>
<feature type="compositionally biased region" description="Basic residues" evidence="5">
    <location>
        <begin position="253"/>
        <end position="263"/>
    </location>
</feature>
<dbReference type="GO" id="GO:0006310">
    <property type="term" value="P:DNA recombination"/>
    <property type="evidence" value="ECO:0007669"/>
    <property type="project" value="UniProtKB-KW"/>
</dbReference>
<evidence type="ECO:0000259" key="6">
    <source>
        <dbReference type="PROSITE" id="PS51898"/>
    </source>
</evidence>
<evidence type="ECO:0000256" key="5">
    <source>
        <dbReference type="SAM" id="MobiDB-lite"/>
    </source>
</evidence>
<evidence type="ECO:0000256" key="3">
    <source>
        <dbReference type="ARBA" id="ARBA00023125"/>
    </source>
</evidence>
<comment type="similarity">
    <text evidence="1">Belongs to the 'phage' integrase family.</text>
</comment>
<dbReference type="InterPro" id="IPR050808">
    <property type="entry name" value="Phage_Integrase"/>
</dbReference>
<dbReference type="PANTHER" id="PTHR30629">
    <property type="entry name" value="PROPHAGE INTEGRASE"/>
    <property type="match status" value="1"/>
</dbReference>
<dbReference type="InterPro" id="IPR002104">
    <property type="entry name" value="Integrase_catalytic"/>
</dbReference>
<dbReference type="PROSITE" id="PS51898">
    <property type="entry name" value="TYR_RECOMBINASE"/>
    <property type="match status" value="1"/>
</dbReference>
<protein>
    <submittedName>
        <fullName evidence="7">Phage integrase family protein</fullName>
    </submittedName>
</protein>
<keyword evidence="3" id="KW-0238">DNA-binding</keyword>
<dbReference type="GO" id="GO:0015074">
    <property type="term" value="P:DNA integration"/>
    <property type="evidence" value="ECO:0007669"/>
    <property type="project" value="UniProtKB-KW"/>
</dbReference>
<feature type="region of interest" description="Disordered" evidence="5">
    <location>
        <begin position="246"/>
        <end position="270"/>
    </location>
</feature>
<feature type="region of interest" description="Disordered" evidence="5">
    <location>
        <begin position="1"/>
        <end position="27"/>
    </location>
</feature>
<evidence type="ECO:0000256" key="1">
    <source>
        <dbReference type="ARBA" id="ARBA00008857"/>
    </source>
</evidence>
<gene>
    <name evidence="7" type="ORF">EV643_109309</name>
</gene>
<keyword evidence="4" id="KW-0233">DNA recombination</keyword>
<evidence type="ECO:0000256" key="4">
    <source>
        <dbReference type="ARBA" id="ARBA00023172"/>
    </source>
</evidence>
<dbReference type="Proteomes" id="UP000295388">
    <property type="component" value="Unassembled WGS sequence"/>
</dbReference>
<dbReference type="InterPro" id="IPR004107">
    <property type="entry name" value="Integrase_SAM-like_N"/>
</dbReference>
<evidence type="ECO:0000313" key="8">
    <source>
        <dbReference type="Proteomes" id="UP000295388"/>
    </source>
</evidence>